<evidence type="ECO:0000313" key="2">
    <source>
        <dbReference type="Proteomes" id="UP000015106"/>
    </source>
</evidence>
<dbReference type="Proteomes" id="UP000015106">
    <property type="component" value="Chromosome 3"/>
</dbReference>
<reference evidence="1" key="2">
    <citation type="submission" date="2018-03" db="EMBL/GenBank/DDBJ databases">
        <title>The Triticum urartu genome reveals the dynamic nature of wheat genome evolution.</title>
        <authorList>
            <person name="Ling H."/>
            <person name="Ma B."/>
            <person name="Shi X."/>
            <person name="Liu H."/>
            <person name="Dong L."/>
            <person name="Sun H."/>
            <person name="Cao Y."/>
            <person name="Gao Q."/>
            <person name="Zheng S."/>
            <person name="Li Y."/>
            <person name="Yu Y."/>
            <person name="Du H."/>
            <person name="Qi M."/>
            <person name="Li Y."/>
            <person name="Yu H."/>
            <person name="Cui Y."/>
            <person name="Wang N."/>
            <person name="Chen C."/>
            <person name="Wu H."/>
            <person name="Zhao Y."/>
            <person name="Zhang J."/>
            <person name="Li Y."/>
            <person name="Zhou W."/>
            <person name="Zhang B."/>
            <person name="Hu W."/>
            <person name="Eijk M."/>
            <person name="Tang J."/>
            <person name="Witsenboer H."/>
            <person name="Zhao S."/>
            <person name="Li Z."/>
            <person name="Zhang A."/>
            <person name="Wang D."/>
            <person name="Liang C."/>
        </authorList>
    </citation>
    <scope>NUCLEOTIDE SEQUENCE [LARGE SCALE GENOMIC DNA]</scope>
    <source>
        <strain evidence="1">cv. G1812</strain>
    </source>
</reference>
<organism evidence="1 2">
    <name type="scientific">Triticum urartu</name>
    <name type="common">Red wild einkorn</name>
    <name type="synonym">Crithodium urartu</name>
    <dbReference type="NCBI Taxonomy" id="4572"/>
    <lineage>
        <taxon>Eukaryota</taxon>
        <taxon>Viridiplantae</taxon>
        <taxon>Streptophyta</taxon>
        <taxon>Embryophyta</taxon>
        <taxon>Tracheophyta</taxon>
        <taxon>Spermatophyta</taxon>
        <taxon>Magnoliopsida</taxon>
        <taxon>Liliopsida</taxon>
        <taxon>Poales</taxon>
        <taxon>Poaceae</taxon>
        <taxon>BOP clade</taxon>
        <taxon>Pooideae</taxon>
        <taxon>Triticodae</taxon>
        <taxon>Triticeae</taxon>
        <taxon>Triticinae</taxon>
        <taxon>Triticum</taxon>
    </lineage>
</organism>
<evidence type="ECO:0000313" key="1">
    <source>
        <dbReference type="EnsemblPlants" id="TuG1812G0300005912.01.T01"/>
    </source>
</evidence>
<dbReference type="EnsemblPlants" id="TuG1812G0300005912.01.T01">
    <property type="protein sequence ID" value="TuG1812G0300005912.01.T01"/>
    <property type="gene ID" value="TuG1812G0300005912.01"/>
</dbReference>
<sequence>MRTPCLFIRRISPEECTRISSRPNLPTT</sequence>
<name>A0A8R7Q131_TRIUA</name>
<keyword evidence="2" id="KW-1185">Reference proteome</keyword>
<accession>A0A8R7Q131</accession>
<dbReference type="AlphaFoldDB" id="A0A8R7Q131"/>
<protein>
    <submittedName>
        <fullName evidence="1">Uncharacterized protein</fullName>
    </submittedName>
</protein>
<dbReference type="Gramene" id="TuG1812G0300005912.01.T01">
    <property type="protein sequence ID" value="TuG1812G0300005912.01.T01"/>
    <property type="gene ID" value="TuG1812G0300005912.01"/>
</dbReference>
<reference evidence="2" key="1">
    <citation type="journal article" date="2013" name="Nature">
        <title>Draft genome of the wheat A-genome progenitor Triticum urartu.</title>
        <authorList>
            <person name="Ling H.Q."/>
            <person name="Zhao S."/>
            <person name="Liu D."/>
            <person name="Wang J."/>
            <person name="Sun H."/>
            <person name="Zhang C."/>
            <person name="Fan H."/>
            <person name="Li D."/>
            <person name="Dong L."/>
            <person name="Tao Y."/>
            <person name="Gao C."/>
            <person name="Wu H."/>
            <person name="Li Y."/>
            <person name="Cui Y."/>
            <person name="Guo X."/>
            <person name="Zheng S."/>
            <person name="Wang B."/>
            <person name="Yu K."/>
            <person name="Liang Q."/>
            <person name="Yang W."/>
            <person name="Lou X."/>
            <person name="Chen J."/>
            <person name="Feng M."/>
            <person name="Jian J."/>
            <person name="Zhang X."/>
            <person name="Luo G."/>
            <person name="Jiang Y."/>
            <person name="Liu J."/>
            <person name="Wang Z."/>
            <person name="Sha Y."/>
            <person name="Zhang B."/>
            <person name="Wu H."/>
            <person name="Tang D."/>
            <person name="Shen Q."/>
            <person name="Xue P."/>
            <person name="Zou S."/>
            <person name="Wang X."/>
            <person name="Liu X."/>
            <person name="Wang F."/>
            <person name="Yang Y."/>
            <person name="An X."/>
            <person name="Dong Z."/>
            <person name="Zhang K."/>
            <person name="Zhang X."/>
            <person name="Luo M.C."/>
            <person name="Dvorak J."/>
            <person name="Tong Y."/>
            <person name="Wang J."/>
            <person name="Yang H."/>
            <person name="Li Z."/>
            <person name="Wang D."/>
            <person name="Zhang A."/>
            <person name="Wang J."/>
        </authorList>
    </citation>
    <scope>NUCLEOTIDE SEQUENCE</scope>
    <source>
        <strain evidence="2">cv. G1812</strain>
    </source>
</reference>
<reference evidence="1" key="3">
    <citation type="submission" date="2022-06" db="UniProtKB">
        <authorList>
            <consortium name="EnsemblPlants"/>
        </authorList>
    </citation>
    <scope>IDENTIFICATION</scope>
</reference>
<proteinExistence type="predicted"/>